<dbReference type="Gene3D" id="2.30.22.10">
    <property type="entry name" value="Head domain of nucleotide exchange factor GrpE"/>
    <property type="match status" value="1"/>
</dbReference>
<gene>
    <name evidence="10" type="primary">grpE</name>
    <name evidence="15" type="ORF">GV64_05575</name>
</gene>
<dbReference type="EMBL" id="JOJP01000001">
    <property type="protein sequence ID" value="KEI70277.1"/>
    <property type="molecule type" value="Genomic_DNA"/>
</dbReference>
<keyword evidence="6 10" id="KW-0143">Chaperone</keyword>
<name>A0A081K801_9GAMM</name>
<dbReference type="HAMAP" id="MF_01151">
    <property type="entry name" value="GrpE"/>
    <property type="match status" value="1"/>
</dbReference>
<reference evidence="15 16" key="1">
    <citation type="submission" date="2014-06" db="EMBL/GenBank/DDBJ databases">
        <title>Whole Genome Sequences of Three Symbiotic Endozoicomonas Bacteria.</title>
        <authorList>
            <person name="Neave M.J."/>
            <person name="Apprill A."/>
            <person name="Voolstra C.R."/>
        </authorList>
    </citation>
    <scope>NUCLEOTIDE SEQUENCE [LARGE SCALE GENOMIC DNA]</scope>
    <source>
        <strain evidence="15 16">DSM 22380</strain>
    </source>
</reference>
<keyword evidence="5 10" id="KW-0346">Stress response</keyword>
<dbReference type="SUPFAM" id="SSF58014">
    <property type="entry name" value="Coiled-coil domain of nucleotide exchange factor GrpE"/>
    <property type="match status" value="1"/>
</dbReference>
<dbReference type="Pfam" id="PF01025">
    <property type="entry name" value="GrpE"/>
    <property type="match status" value="1"/>
</dbReference>
<evidence type="ECO:0000256" key="7">
    <source>
        <dbReference type="ARBA" id="ARBA00053401"/>
    </source>
</evidence>
<accession>A0A081K801</accession>
<dbReference type="GO" id="GO:0005829">
    <property type="term" value="C:cytosol"/>
    <property type="evidence" value="ECO:0007669"/>
    <property type="project" value="TreeGrafter"/>
</dbReference>
<feature type="compositionally biased region" description="Basic and acidic residues" evidence="14">
    <location>
        <begin position="18"/>
        <end position="29"/>
    </location>
</feature>
<evidence type="ECO:0000256" key="6">
    <source>
        <dbReference type="ARBA" id="ARBA00023186"/>
    </source>
</evidence>
<feature type="coiled-coil region" evidence="13">
    <location>
        <begin position="55"/>
        <end position="89"/>
    </location>
</feature>
<evidence type="ECO:0000256" key="2">
    <source>
        <dbReference type="ARBA" id="ARBA00009054"/>
    </source>
</evidence>
<dbReference type="PRINTS" id="PR00773">
    <property type="entry name" value="GRPEPROTEIN"/>
</dbReference>
<dbReference type="FunFam" id="2.30.22.10:FF:000001">
    <property type="entry name" value="Protein GrpE"/>
    <property type="match status" value="1"/>
</dbReference>
<dbReference type="eggNOG" id="COG0576">
    <property type="taxonomic scope" value="Bacteria"/>
</dbReference>
<organism evidence="15 16">
    <name type="scientific">Endozoicomonas elysicola</name>
    <dbReference type="NCBI Taxonomy" id="305900"/>
    <lineage>
        <taxon>Bacteria</taxon>
        <taxon>Pseudomonadati</taxon>
        <taxon>Pseudomonadota</taxon>
        <taxon>Gammaproteobacteria</taxon>
        <taxon>Oceanospirillales</taxon>
        <taxon>Endozoicomonadaceae</taxon>
        <taxon>Endozoicomonas</taxon>
    </lineage>
</organism>
<dbReference type="GO" id="GO:0051082">
    <property type="term" value="F:unfolded protein binding"/>
    <property type="evidence" value="ECO:0007669"/>
    <property type="project" value="TreeGrafter"/>
</dbReference>
<evidence type="ECO:0000256" key="11">
    <source>
        <dbReference type="RuleBase" id="RU000639"/>
    </source>
</evidence>
<keyword evidence="13" id="KW-0175">Coiled coil</keyword>
<evidence type="ECO:0000256" key="1">
    <source>
        <dbReference type="ARBA" id="ARBA00004496"/>
    </source>
</evidence>
<evidence type="ECO:0000256" key="4">
    <source>
        <dbReference type="ARBA" id="ARBA00022490"/>
    </source>
</evidence>
<proteinExistence type="inferred from homology"/>
<dbReference type="NCBIfam" id="NF010749">
    <property type="entry name" value="PRK14151.1"/>
    <property type="match status" value="1"/>
</dbReference>
<evidence type="ECO:0000256" key="5">
    <source>
        <dbReference type="ARBA" id="ARBA00023016"/>
    </source>
</evidence>
<evidence type="ECO:0000256" key="12">
    <source>
        <dbReference type="RuleBase" id="RU004478"/>
    </source>
</evidence>
<dbReference type="PROSITE" id="PS01071">
    <property type="entry name" value="GRPE"/>
    <property type="match status" value="1"/>
</dbReference>
<comment type="subunit">
    <text evidence="3 10">Homodimer.</text>
</comment>
<evidence type="ECO:0000256" key="3">
    <source>
        <dbReference type="ARBA" id="ARBA00011738"/>
    </source>
</evidence>
<evidence type="ECO:0000256" key="14">
    <source>
        <dbReference type="SAM" id="MobiDB-lite"/>
    </source>
</evidence>
<comment type="similarity">
    <text evidence="2 10 12">Belongs to the GrpE family.</text>
</comment>
<dbReference type="InterPro" id="IPR009012">
    <property type="entry name" value="GrpE_head"/>
</dbReference>
<dbReference type="NCBIfam" id="NF010738">
    <property type="entry name" value="PRK14140.1"/>
    <property type="match status" value="1"/>
</dbReference>
<comment type="caution">
    <text evidence="15">The sequence shown here is derived from an EMBL/GenBank/DDBJ whole genome shotgun (WGS) entry which is preliminary data.</text>
</comment>
<dbReference type="GO" id="GO:0006457">
    <property type="term" value="P:protein folding"/>
    <property type="evidence" value="ECO:0007669"/>
    <property type="project" value="InterPro"/>
</dbReference>
<evidence type="ECO:0000256" key="13">
    <source>
        <dbReference type="SAM" id="Coils"/>
    </source>
</evidence>
<comment type="function">
    <text evidence="7 10 11">Participates actively in the response to hyperosmotic and heat shock by preventing the aggregation of stress-denatured proteins, in association with DnaK and GrpE. It is the nucleotide exchange factor for DnaK and may function as a thermosensor. Unfolded proteins bind initially to DnaJ; upon interaction with the DnaJ-bound protein, DnaK hydrolyzes its bound ATP, resulting in the formation of a stable complex. GrpE releases ADP from DnaK; ATP binding to DnaK triggers the release of the substrate protein, thus completing the reaction cycle. Several rounds of ATP-dependent interactions between DnaJ, DnaK and GrpE are required for fully efficient folding.</text>
</comment>
<dbReference type="AlphaFoldDB" id="A0A081K801"/>
<dbReference type="InterPro" id="IPR013805">
    <property type="entry name" value="GrpE_CC"/>
</dbReference>
<evidence type="ECO:0000313" key="16">
    <source>
        <dbReference type="Proteomes" id="UP000027997"/>
    </source>
</evidence>
<evidence type="ECO:0000256" key="8">
    <source>
        <dbReference type="ARBA" id="ARBA00072274"/>
    </source>
</evidence>
<dbReference type="NCBIfam" id="NF010748">
    <property type="entry name" value="PRK14150.1"/>
    <property type="match status" value="1"/>
</dbReference>
<dbReference type="GO" id="GO:0042803">
    <property type="term" value="F:protein homodimerization activity"/>
    <property type="evidence" value="ECO:0007669"/>
    <property type="project" value="InterPro"/>
</dbReference>
<dbReference type="GO" id="GO:0051087">
    <property type="term" value="F:protein-folding chaperone binding"/>
    <property type="evidence" value="ECO:0007669"/>
    <property type="project" value="InterPro"/>
</dbReference>
<dbReference type="PANTHER" id="PTHR21237:SF23">
    <property type="entry name" value="GRPE PROTEIN HOMOLOG, MITOCHONDRIAL"/>
    <property type="match status" value="1"/>
</dbReference>
<dbReference type="InterPro" id="IPR000740">
    <property type="entry name" value="GrpE"/>
</dbReference>
<dbReference type="Gene3D" id="3.90.20.20">
    <property type="match status" value="1"/>
</dbReference>
<dbReference type="STRING" id="305900.GV64_05575"/>
<keyword evidence="4 10" id="KW-0963">Cytoplasm</keyword>
<dbReference type="Proteomes" id="UP000027997">
    <property type="component" value="Unassembled WGS sequence"/>
</dbReference>
<dbReference type="GO" id="GO:0000774">
    <property type="term" value="F:adenyl-nucleotide exchange factor activity"/>
    <property type="evidence" value="ECO:0007669"/>
    <property type="project" value="InterPro"/>
</dbReference>
<dbReference type="PANTHER" id="PTHR21237">
    <property type="entry name" value="GRPE PROTEIN"/>
    <property type="match status" value="1"/>
</dbReference>
<keyword evidence="16" id="KW-1185">Reference proteome</keyword>
<dbReference type="CDD" id="cd00446">
    <property type="entry name" value="GrpE"/>
    <property type="match status" value="1"/>
</dbReference>
<comment type="subcellular location">
    <subcellularLocation>
        <location evidence="1 10">Cytoplasm</location>
    </subcellularLocation>
</comment>
<dbReference type="SUPFAM" id="SSF51064">
    <property type="entry name" value="Head domain of nucleotide exchange factor GrpE"/>
    <property type="match status" value="1"/>
</dbReference>
<evidence type="ECO:0000313" key="15">
    <source>
        <dbReference type="EMBL" id="KEI70277.1"/>
    </source>
</evidence>
<feature type="region of interest" description="Disordered" evidence="14">
    <location>
        <begin position="1"/>
        <end position="36"/>
    </location>
</feature>
<evidence type="ECO:0000256" key="9">
    <source>
        <dbReference type="ARBA" id="ARBA00076414"/>
    </source>
</evidence>
<protein>
    <recommendedName>
        <fullName evidence="8 10">Protein GrpE</fullName>
    </recommendedName>
    <alternativeName>
        <fullName evidence="9 10">HSP-70 cofactor</fullName>
    </alternativeName>
</protein>
<evidence type="ECO:0000256" key="10">
    <source>
        <dbReference type="HAMAP-Rule" id="MF_01151"/>
    </source>
</evidence>
<sequence>MSGWIEIRRNAGMTVENTKAEDQVEKPEATEAETSADVEAAVVDPILEEAAASEEQAEEQVIDDTARRIEELEEQLAQSKDQTLRAHAEAMNIKRRAEQDVEKAHKFALEKFVNELIPVVDSLEKGIESAEQGDGSHETMLEGMRLTHKQLLDALAKFQVLQVNPEGEPFDPNFHQAISMVPNPDMEPNTVMNVFQKGYTLNGRVIRPAMVVVSSAA</sequence>
<dbReference type="NCBIfam" id="NF010737">
    <property type="entry name" value="PRK14139.1"/>
    <property type="match status" value="1"/>
</dbReference>